<dbReference type="PANTHER" id="PTHR23519">
    <property type="entry name" value="AUTOPHAGY-RELATED PROTEIN 22"/>
    <property type="match status" value="1"/>
</dbReference>
<reference evidence="8 9" key="1">
    <citation type="journal article" date="2018" name="New Phytol.">
        <title>Phylogenomics of Endogonaceae and evolution of mycorrhizas within Mucoromycota.</title>
        <authorList>
            <person name="Chang Y."/>
            <person name="Desiro A."/>
            <person name="Na H."/>
            <person name="Sandor L."/>
            <person name="Lipzen A."/>
            <person name="Clum A."/>
            <person name="Barry K."/>
            <person name="Grigoriev I.V."/>
            <person name="Martin F.M."/>
            <person name="Stajich J.E."/>
            <person name="Smith M.E."/>
            <person name="Bonito G."/>
            <person name="Spatafora J.W."/>
        </authorList>
    </citation>
    <scope>NUCLEOTIDE SEQUENCE [LARGE SCALE GENOMIC DNA]</scope>
    <source>
        <strain evidence="8 9">AD002</strain>
    </source>
</reference>
<keyword evidence="7" id="KW-0926">Vacuole</keyword>
<keyword evidence="6 7" id="KW-0472">Membrane</keyword>
<name>A0A433QVP1_9FUNG</name>
<dbReference type="AlphaFoldDB" id="A0A433QVP1"/>
<dbReference type="Proteomes" id="UP000274822">
    <property type="component" value="Unassembled WGS sequence"/>
</dbReference>
<evidence type="ECO:0000256" key="3">
    <source>
        <dbReference type="ARBA" id="ARBA00022448"/>
    </source>
</evidence>
<feature type="transmembrane region" description="Helical" evidence="7">
    <location>
        <begin position="254"/>
        <end position="278"/>
    </location>
</feature>
<comment type="function">
    <text evidence="7">Vacuolar effluxer which mediate the efflux of amino acids resulting from autophagic degradation. The release of autophagic amino acids allows the maintenance of protein synthesis and viability during nitrogen starvation.</text>
</comment>
<accession>A0A433QVP1</accession>
<dbReference type="Pfam" id="PF11700">
    <property type="entry name" value="ATG22"/>
    <property type="match status" value="1"/>
</dbReference>
<feature type="transmembrane region" description="Helical" evidence="7">
    <location>
        <begin position="111"/>
        <end position="129"/>
    </location>
</feature>
<evidence type="ECO:0000256" key="5">
    <source>
        <dbReference type="ARBA" id="ARBA00022989"/>
    </source>
</evidence>
<protein>
    <recommendedName>
        <fullName evidence="7">Autophagy-related protein</fullName>
    </recommendedName>
</protein>
<keyword evidence="3 7" id="KW-0813">Transport</keyword>
<evidence type="ECO:0000256" key="2">
    <source>
        <dbReference type="ARBA" id="ARBA00006978"/>
    </source>
</evidence>
<dbReference type="GO" id="GO:0006865">
    <property type="term" value="P:amino acid transport"/>
    <property type="evidence" value="ECO:0007669"/>
    <property type="project" value="UniProtKB-KW"/>
</dbReference>
<feature type="transmembrane region" description="Helical" evidence="7">
    <location>
        <begin position="165"/>
        <end position="193"/>
    </location>
</feature>
<feature type="transmembrane region" description="Helical" evidence="7">
    <location>
        <begin position="346"/>
        <end position="370"/>
    </location>
</feature>
<evidence type="ECO:0000313" key="9">
    <source>
        <dbReference type="Proteomes" id="UP000274822"/>
    </source>
</evidence>
<comment type="similarity">
    <text evidence="2 7">Belongs to the ATG22 family.</text>
</comment>
<keyword evidence="7" id="KW-0029">Amino-acid transport</keyword>
<keyword evidence="4 7" id="KW-0812">Transmembrane</keyword>
<organism evidence="8 9">
    <name type="scientific">Jimgerdemannia flammicorona</name>
    <dbReference type="NCBI Taxonomy" id="994334"/>
    <lineage>
        <taxon>Eukaryota</taxon>
        <taxon>Fungi</taxon>
        <taxon>Fungi incertae sedis</taxon>
        <taxon>Mucoromycota</taxon>
        <taxon>Mucoromycotina</taxon>
        <taxon>Endogonomycetes</taxon>
        <taxon>Endogonales</taxon>
        <taxon>Endogonaceae</taxon>
        <taxon>Jimgerdemannia</taxon>
    </lineage>
</organism>
<dbReference type="Gene3D" id="1.20.1250.20">
    <property type="entry name" value="MFS general substrate transporter like domains"/>
    <property type="match status" value="1"/>
</dbReference>
<feature type="non-terminal residue" evidence="8">
    <location>
        <position position="489"/>
    </location>
</feature>
<gene>
    <name evidence="8" type="ORF">BC938DRAFT_483368</name>
</gene>
<dbReference type="EMBL" id="RBNJ01000857">
    <property type="protein sequence ID" value="RUS33891.1"/>
    <property type="molecule type" value="Genomic_DNA"/>
</dbReference>
<feature type="transmembrane region" description="Helical" evidence="7">
    <location>
        <begin position="141"/>
        <end position="159"/>
    </location>
</feature>
<keyword evidence="9" id="KW-1185">Reference proteome</keyword>
<proteinExistence type="inferred from homology"/>
<comment type="subcellular location">
    <subcellularLocation>
        <location evidence="1">Endomembrane system</location>
        <topology evidence="1">Multi-pass membrane protein</topology>
    </subcellularLocation>
    <subcellularLocation>
        <location evidence="7">Vacuole membrane</location>
        <topology evidence="7">Multi-pass membrane protein</topology>
    </subcellularLocation>
</comment>
<evidence type="ECO:0000256" key="1">
    <source>
        <dbReference type="ARBA" id="ARBA00004127"/>
    </source>
</evidence>
<dbReference type="InterPro" id="IPR024671">
    <property type="entry name" value="Atg22-like"/>
</dbReference>
<dbReference type="GO" id="GO:0012505">
    <property type="term" value="C:endomembrane system"/>
    <property type="evidence" value="ECO:0007669"/>
    <property type="project" value="UniProtKB-SubCell"/>
</dbReference>
<evidence type="ECO:0000313" key="8">
    <source>
        <dbReference type="EMBL" id="RUS33891.1"/>
    </source>
</evidence>
<dbReference type="PANTHER" id="PTHR23519:SF1">
    <property type="entry name" value="AUTOPHAGY-RELATED PROTEIN 22"/>
    <property type="match status" value="1"/>
</dbReference>
<keyword evidence="7" id="KW-0072">Autophagy</keyword>
<dbReference type="InterPro" id="IPR050495">
    <property type="entry name" value="ATG22/LtaA_families"/>
</dbReference>
<dbReference type="InterPro" id="IPR036259">
    <property type="entry name" value="MFS_trans_sf"/>
</dbReference>
<comment type="caution">
    <text evidence="7">Lacks conserved residue(s) required for the propagation of feature annotation.</text>
</comment>
<feature type="transmembrane region" description="Helical" evidence="7">
    <location>
        <begin position="382"/>
        <end position="402"/>
    </location>
</feature>
<dbReference type="SUPFAM" id="SSF103473">
    <property type="entry name" value="MFS general substrate transporter"/>
    <property type="match status" value="1"/>
</dbReference>
<keyword evidence="5 7" id="KW-1133">Transmembrane helix</keyword>
<evidence type="ECO:0000256" key="7">
    <source>
        <dbReference type="RuleBase" id="RU363073"/>
    </source>
</evidence>
<evidence type="ECO:0000256" key="4">
    <source>
        <dbReference type="ARBA" id="ARBA00022692"/>
    </source>
</evidence>
<feature type="transmembrane region" description="Helical" evidence="7">
    <location>
        <begin position="227"/>
        <end position="248"/>
    </location>
</feature>
<dbReference type="GO" id="GO:0006914">
    <property type="term" value="P:autophagy"/>
    <property type="evidence" value="ECO:0007669"/>
    <property type="project" value="UniProtKB-KW"/>
</dbReference>
<sequence length="489" mass="53450">MSIDKREDDGPIIDKKDFAEDSTTTDLEGVLASVTEGGTLTQRELWGWWIWGWGVNGFGGSAQGVFIPVILSSLAVAASFRSDDPSQPCAGAENCIVRFGTMNVSPASFSLFNQGLAIAFQVVTFIQLGAIGDHGNYRKHLLFGCSLISQICCLLFIAVDSTGYQLAGIINIIANVFWGASWVFATSYLPLFAMLSPQVKRARQEGVPLHELVRVEQEVMSHISGRLILIAYTGGTVCFLIAAGAVLALRQTTYSLQVATAIGGGWWVTFGAVSWFLLTSRPSPPLPAGENYLTYPWKRLYRSLKTGHRLPDMTTILIANFFFSDARHTTISLAVLFAQFELKASNAILIVAAIVVNAVGALTIPCWRLLQRQLKLHSKTIIMTVVITYTILPAYILLGFIPGSPIGLKSTTEFIIIASYLGFVNGAQDYIMRSVFAETVPRGHESEMFGLFALTGQSGSWMGPLIVGKCFGDFRCIRDDTFHLARVIF</sequence>
<comment type="caution">
    <text evidence="8">The sequence shown here is derived from an EMBL/GenBank/DDBJ whole genome shotgun (WGS) entry which is preliminary data.</text>
</comment>
<dbReference type="GO" id="GO:0005774">
    <property type="term" value="C:vacuolar membrane"/>
    <property type="evidence" value="ECO:0007669"/>
    <property type="project" value="UniProtKB-SubCell"/>
</dbReference>
<evidence type="ECO:0000256" key="6">
    <source>
        <dbReference type="ARBA" id="ARBA00023136"/>
    </source>
</evidence>